<proteinExistence type="predicted"/>
<evidence type="ECO:0000313" key="3">
    <source>
        <dbReference type="Proteomes" id="UP000029082"/>
    </source>
</evidence>
<dbReference type="STRING" id="1437603.GCA_000771525_00328"/>
<dbReference type="AlphaFoldDB" id="A0A087BZW5"/>
<gene>
    <name evidence="2" type="ORF">BMON_1163</name>
</gene>
<comment type="caution">
    <text evidence="2">The sequence shown here is derived from an EMBL/GenBank/DDBJ whole genome shotgun (WGS) entry which is preliminary data.</text>
</comment>
<feature type="region of interest" description="Disordered" evidence="1">
    <location>
        <begin position="91"/>
        <end position="156"/>
    </location>
</feature>
<dbReference type="EMBL" id="JGZE01000013">
    <property type="protein sequence ID" value="KFI76565.1"/>
    <property type="molecule type" value="Genomic_DNA"/>
</dbReference>
<reference evidence="2 3" key="1">
    <citation type="submission" date="2014-03" db="EMBL/GenBank/DDBJ databases">
        <title>Genomics of Bifidobacteria.</title>
        <authorList>
            <person name="Ventura M."/>
            <person name="Milani C."/>
            <person name="Lugli G.A."/>
        </authorList>
    </citation>
    <scope>NUCLEOTIDE SEQUENCE [LARGE SCALE GENOMIC DNA]</scope>
    <source>
        <strain evidence="2 3">DSM 21395</strain>
    </source>
</reference>
<organism evidence="2 3">
    <name type="scientific">Bifidobacterium mongoliense DSM 21395</name>
    <dbReference type="NCBI Taxonomy" id="1437603"/>
    <lineage>
        <taxon>Bacteria</taxon>
        <taxon>Bacillati</taxon>
        <taxon>Actinomycetota</taxon>
        <taxon>Actinomycetes</taxon>
        <taxon>Bifidobacteriales</taxon>
        <taxon>Bifidobacteriaceae</taxon>
        <taxon>Bifidobacterium</taxon>
    </lineage>
</organism>
<accession>A0A087BZW5</accession>
<name>A0A087BZW5_9BIFI</name>
<feature type="compositionally biased region" description="Basic and acidic residues" evidence="1">
    <location>
        <begin position="92"/>
        <end position="109"/>
    </location>
</feature>
<dbReference type="RefSeq" id="WP_152595790.1">
    <property type="nucleotide sequence ID" value="NZ_JDUO01000011.1"/>
</dbReference>
<keyword evidence="3" id="KW-1185">Reference proteome</keyword>
<dbReference type="GeneID" id="93095239"/>
<evidence type="ECO:0000256" key="1">
    <source>
        <dbReference type="SAM" id="MobiDB-lite"/>
    </source>
</evidence>
<dbReference type="OrthoDB" id="3239324at2"/>
<dbReference type="eggNOG" id="ENOG5033CWS">
    <property type="taxonomic scope" value="Bacteria"/>
</dbReference>
<evidence type="ECO:0000313" key="2">
    <source>
        <dbReference type="EMBL" id="KFI76565.1"/>
    </source>
</evidence>
<sequence length="304" mass="34669">MTGYAQLDNGLWSNEKMRRIAERHPREFALWVFSISFCSDKLTDGMLTQYAIRKILCVKSAQERRMIELNLWEKRGDDVYVHDYLKMQNSRQDIEDSRAANARRQAEWRGRHRGSGNDGNALRDVSHNALRNADVTQANTNTNTNKEREEKDSTLSQDDVVNWEPKREHFASARDLSERGYPLVDVTDLGTEFRLSLQAKGVDHYGYRNLDAAFSQWINKRARSLRDSRQVPGFAPLPDIPAPAKTCHHTWKCRHVLDLLHREEATAGPDLLAQRAAELLNAGKTPEEALTVLGLAMDETEAVA</sequence>
<dbReference type="Proteomes" id="UP000029082">
    <property type="component" value="Unassembled WGS sequence"/>
</dbReference>
<protein>
    <submittedName>
        <fullName evidence="2">Gp71</fullName>
    </submittedName>
</protein>